<dbReference type="SUPFAM" id="SSF143011">
    <property type="entry name" value="RelE-like"/>
    <property type="match status" value="1"/>
</dbReference>
<accession>A0A2J8B3L2</accession>
<name>A0A2J8B3L2_9FIRM</name>
<dbReference type="Gene3D" id="3.30.2310.20">
    <property type="entry name" value="RelE-like"/>
    <property type="match status" value="1"/>
</dbReference>
<dbReference type="Pfam" id="PF05016">
    <property type="entry name" value="ParE_toxin"/>
    <property type="match status" value="1"/>
</dbReference>
<dbReference type="NCBIfam" id="TIGR02385">
    <property type="entry name" value="RelE_StbE"/>
    <property type="match status" value="1"/>
</dbReference>
<proteinExistence type="predicted"/>
<gene>
    <name evidence="2" type="ORF">B7R76_00305</name>
</gene>
<dbReference type="InterPro" id="IPR007712">
    <property type="entry name" value="RelE/ParE_toxin"/>
</dbReference>
<comment type="caution">
    <text evidence="2">The sequence shown here is derived from an EMBL/GenBank/DDBJ whole genome shotgun (WGS) entry which is preliminary data.</text>
</comment>
<dbReference type="Proteomes" id="UP000236394">
    <property type="component" value="Unassembled WGS sequence"/>
</dbReference>
<evidence type="ECO:0000313" key="2">
    <source>
        <dbReference type="EMBL" id="PNH19368.1"/>
    </source>
</evidence>
<dbReference type="RefSeq" id="WP_034573864.1">
    <property type="nucleotide sequence ID" value="NZ_NBZD01000001.1"/>
</dbReference>
<evidence type="ECO:0000313" key="3">
    <source>
        <dbReference type="Proteomes" id="UP000236394"/>
    </source>
</evidence>
<dbReference type="InterPro" id="IPR035093">
    <property type="entry name" value="RelE/ParE_toxin_dom_sf"/>
</dbReference>
<protein>
    <submittedName>
        <fullName evidence="2">Addiction module toxin RelE</fullName>
    </submittedName>
</protein>
<dbReference type="AlphaFoldDB" id="A0A2J8B3L2"/>
<organism evidence="2 3">
    <name type="scientific">Mageeibacillus indolicus</name>
    <dbReference type="NCBI Taxonomy" id="884684"/>
    <lineage>
        <taxon>Bacteria</taxon>
        <taxon>Bacillati</taxon>
        <taxon>Bacillota</taxon>
        <taxon>Clostridia</taxon>
        <taxon>Eubacteriales</taxon>
        <taxon>Oscillospiraceae</taxon>
        <taxon>Mageeibacillus</taxon>
    </lineage>
</organism>
<sequence length="104" mass="12584">MEHYKILVGEEYHQDLQKILHYILHDLSAPLAAADFLDAIEDTVQGLASMPYRFEMVRDETLNRKGYRKCIIKNYLLFYKVFEEEKAVRIYRLIYARRNWVRLL</sequence>
<keyword evidence="1" id="KW-1277">Toxin-antitoxin system</keyword>
<evidence type="ECO:0000256" key="1">
    <source>
        <dbReference type="ARBA" id="ARBA00022649"/>
    </source>
</evidence>
<reference evidence="3" key="1">
    <citation type="submission" date="2017-04" db="EMBL/GenBank/DDBJ databases">
        <authorList>
            <person name="Bumgarner R.E."/>
            <person name="Fredricks D.N."/>
            <person name="Srinivasan S."/>
        </authorList>
    </citation>
    <scope>NUCLEOTIDE SEQUENCE [LARGE SCALE GENOMIC DNA]</scope>
    <source>
        <strain evidence="3">KA00405</strain>
    </source>
</reference>
<dbReference type="EMBL" id="NBZD01000001">
    <property type="protein sequence ID" value="PNH19368.1"/>
    <property type="molecule type" value="Genomic_DNA"/>
</dbReference>